<accession>A0A4R7D1V6</accession>
<dbReference type="SUPFAM" id="SSF56317">
    <property type="entry name" value="Carbon-nitrogen hydrolase"/>
    <property type="match status" value="1"/>
</dbReference>
<dbReference type="GO" id="GO:0003964">
    <property type="term" value="F:RNA-directed DNA polymerase activity"/>
    <property type="evidence" value="ECO:0007669"/>
    <property type="project" value="UniProtKB-KW"/>
</dbReference>
<sequence>MINILENDLTINDIETAYRKLKSMAYYDTHDLYLKSRIASFETGIELGLRASGALNYELIDFQEKLDNLHQALTSNVQENFIEYWKNLYNKIDYRILPKKVKSYNDYNNKKRKNEEHLIESVFTNIREIEDEENYEFDKLTFFFEAPVEIHIVSILWIMKLGYHLETDLHEKCYGNRLILNKKKANSTENKVTDDSSLFKPYYNQYQKWRDEGISVAKSYLENKQDVLFLNIDIKDYYYSIRFNFNDLEKRLENKQLEDYSTLSDVFKKIHTVYTEKLKKTKYPNDFIKDVADNETVLPIGLASSYILANWYLKDFDSRVHQNIRPIYYSRYVDDIFIITANPDPKFDSEDNCKNAEIGFDEKFPDSYFENLTIEEKHIIKTLHPVITLENTPKELLRIDKTIGNKIFKIQCYKNLYIQPSKTLVYFFDHNSSLALLEKFKNEIEKRSSEFRFLPDEKLAENGFDDEAYELVFDDSLHKVKTLKDYKENRYGIASHLSKKIFYSLRNGKTDNKKDVKKILKFFKGTTNLEHFRQWERLLTYFVVNDNKEEFIEFSVNTFEQIFNLPMGTRFKRYNLNYTRIAVDLLEHYSIAMEMAIALNPTFYKPVEDRILKVFKRFYHDFNHSNTRPLKIFSNWQKYRLSNMLRHNYVNIPLLNYTKVNIETTLLETNFSKINMDEIDFSEILLKYSPRRVRFCEVAWMECIKRVHNTREVTPFQNRINNDSLYNEDEGNNQYLDESFEIYFKINYWYKLGDISFKECLKKEIFNYGEAFHISEETNNKKDWKLLGHEISVNQNEKLEKLKVGLANMKVESSNYESSMLGKPKLANRYLQFAKILNEAEAEKCDLVVLPELSLPHGLVKTVMEESWNHQRAIVSGIEHWTHNNVVFNFILTLLPCEIRGIKDTVPILRLKNHYAPSEEFWINEYRRVIPKPAPFRYHLLRWKGLYFTNYYCFELADIIHRSIFRSKIDFLIASEWNKDVNFYSNITETTSRDLHCYFIQVNTSDYGDSRVTRPKKTESRDSLRIKGGLNTTLLVDELDIKKLRAFQYKGFGLQRDDKEFKPTPADYKHEDARRRQENKSFRKN</sequence>
<comment type="caution">
    <text evidence="3">The sequence shown here is derived from an EMBL/GenBank/DDBJ whole genome shotgun (WGS) entry which is preliminary data.</text>
</comment>
<dbReference type="InterPro" id="IPR000477">
    <property type="entry name" value="RT_dom"/>
</dbReference>
<dbReference type="CDD" id="cd01646">
    <property type="entry name" value="RT_Bac_retron_I"/>
    <property type="match status" value="1"/>
</dbReference>
<name>A0A4R7D1V6_9FLAO</name>
<evidence type="ECO:0000259" key="2">
    <source>
        <dbReference type="Pfam" id="PF00078"/>
    </source>
</evidence>
<dbReference type="EMBL" id="SNZW01000016">
    <property type="protein sequence ID" value="TDS13535.1"/>
    <property type="molecule type" value="Genomic_DNA"/>
</dbReference>
<evidence type="ECO:0000313" key="4">
    <source>
        <dbReference type="Proteomes" id="UP000295274"/>
    </source>
</evidence>
<protein>
    <submittedName>
        <fullName evidence="3">Reverse transcriptase (RNA-dependent DNA polymerase)</fullName>
    </submittedName>
</protein>
<dbReference type="InterPro" id="IPR036526">
    <property type="entry name" value="C-N_Hydrolase_sf"/>
</dbReference>
<keyword evidence="3" id="KW-0808">Transferase</keyword>
<feature type="region of interest" description="Disordered" evidence="1">
    <location>
        <begin position="1057"/>
        <end position="1085"/>
    </location>
</feature>
<keyword evidence="3" id="KW-0695">RNA-directed DNA polymerase</keyword>
<dbReference type="Proteomes" id="UP000295274">
    <property type="component" value="Unassembled WGS sequence"/>
</dbReference>
<keyword evidence="3" id="KW-0548">Nucleotidyltransferase</keyword>
<dbReference type="Pfam" id="PF00078">
    <property type="entry name" value="RVT_1"/>
    <property type="match status" value="1"/>
</dbReference>
<dbReference type="OrthoDB" id="9780724at2"/>
<reference evidence="3 4" key="1">
    <citation type="submission" date="2019-03" db="EMBL/GenBank/DDBJ databases">
        <title>Genomic Encyclopedia of Type Strains, Phase III (KMG-III): the genomes of soil and plant-associated and newly described type strains.</title>
        <authorList>
            <person name="Whitman W."/>
        </authorList>
    </citation>
    <scope>NUCLEOTIDE SEQUENCE [LARGE SCALE GENOMIC DNA]</scope>
    <source>
        <strain evidence="3 4">CECT 8455</strain>
    </source>
</reference>
<proteinExistence type="predicted"/>
<dbReference type="AlphaFoldDB" id="A0A4R7D1V6"/>
<organism evidence="3 4">
    <name type="scientific">Maribacter caenipelagi</name>
    <dbReference type="NCBI Taxonomy" id="1447781"/>
    <lineage>
        <taxon>Bacteria</taxon>
        <taxon>Pseudomonadati</taxon>
        <taxon>Bacteroidota</taxon>
        <taxon>Flavobacteriia</taxon>
        <taxon>Flavobacteriales</taxon>
        <taxon>Flavobacteriaceae</taxon>
        <taxon>Maribacter</taxon>
    </lineage>
</organism>
<gene>
    <name evidence="3" type="ORF">DFQ03_2828</name>
</gene>
<evidence type="ECO:0000256" key="1">
    <source>
        <dbReference type="SAM" id="MobiDB-lite"/>
    </source>
</evidence>
<evidence type="ECO:0000313" key="3">
    <source>
        <dbReference type="EMBL" id="TDS13535.1"/>
    </source>
</evidence>
<keyword evidence="4" id="KW-1185">Reference proteome</keyword>
<feature type="domain" description="Reverse transcriptase" evidence="2">
    <location>
        <begin position="192"/>
        <end position="344"/>
    </location>
</feature>
<dbReference type="RefSeq" id="WP_133673750.1">
    <property type="nucleotide sequence ID" value="NZ_SNZW01000016.1"/>
</dbReference>